<dbReference type="STRING" id="1267766.WYH_01818"/>
<keyword evidence="3" id="KW-1185">Reference proteome</keyword>
<gene>
    <name evidence="2" type="primary">pglF</name>
    <name evidence="2" type="ORF">WYH_01818</name>
</gene>
<dbReference type="PANTHER" id="PTHR43318:SF1">
    <property type="entry name" value="POLYSACCHARIDE BIOSYNTHESIS PROTEIN EPSC-RELATED"/>
    <property type="match status" value="1"/>
</dbReference>
<protein>
    <submittedName>
        <fullName evidence="2">UDP-N-acetyl-alpha-D-glucosamine C6 dehydratase</fullName>
        <ecNumber evidence="2">4.2.1.135</ecNumber>
    </submittedName>
</protein>
<dbReference type="Pfam" id="PF02719">
    <property type="entry name" value="Polysacc_synt_2"/>
    <property type="match status" value="1"/>
</dbReference>
<dbReference type="SUPFAM" id="SSF51735">
    <property type="entry name" value="NAD(P)-binding Rossmann-fold domains"/>
    <property type="match status" value="1"/>
</dbReference>
<reference evidence="2" key="1">
    <citation type="submission" date="2015-05" db="EMBL/GenBank/DDBJ databases">
        <title>The complete genome of Altererythrobacter atlanticus strain 26DY36.</title>
        <authorList>
            <person name="Wu Y.-H."/>
            <person name="Cheng H."/>
            <person name="Wu X.-W."/>
        </authorList>
    </citation>
    <scope>NUCLEOTIDE SEQUENCE [LARGE SCALE GENOMIC DNA]</scope>
    <source>
        <strain evidence="2">26DY36</strain>
    </source>
</reference>
<dbReference type="Proteomes" id="UP000034392">
    <property type="component" value="Chromosome"/>
</dbReference>
<evidence type="ECO:0000256" key="1">
    <source>
        <dbReference type="ARBA" id="ARBA00007430"/>
    </source>
</evidence>
<accession>A0A0F7KTC4</accession>
<dbReference type="KEGG" id="aay:WYH_01818"/>
<dbReference type="GO" id="GO:0016829">
    <property type="term" value="F:lyase activity"/>
    <property type="evidence" value="ECO:0007669"/>
    <property type="project" value="UniProtKB-KW"/>
</dbReference>
<dbReference type="OrthoDB" id="9803111at2"/>
<organism evidence="2 3">
    <name type="scientific">Croceibacterium atlanticum</name>
    <dbReference type="NCBI Taxonomy" id="1267766"/>
    <lineage>
        <taxon>Bacteria</taxon>
        <taxon>Pseudomonadati</taxon>
        <taxon>Pseudomonadota</taxon>
        <taxon>Alphaproteobacteria</taxon>
        <taxon>Sphingomonadales</taxon>
        <taxon>Erythrobacteraceae</taxon>
        <taxon>Croceibacterium</taxon>
    </lineage>
</organism>
<proteinExistence type="inferred from homology"/>
<sequence length="734" mass="80034">MQDMLRTAKLSEGRQFAAANEQDGAEMATDSAVSEAPAAERAPKRTLLMKLSYWAHHLLARFGDRRIGRLAIVTGLDLFAVAVTLQMMMSLGNIVLVGTTFDRLLFVIQFSVIVTVIFWLTGLYHQSWRFIRFSDCIHMGKAVVVGLVVAWLASVATMPLRWDGGVAEMVTMPIQHISLLVVVMGSMRIARRQLREMRRSQSAASVGGVGTQPKQRAIIVASPDWATSVIDLIRGDPESDLEIVGILLSEDSDIVGRLAGVPVLGGEGMLASAVAVLEERGKAPDRLILCDNGMSSPGSRSKILERAKKLDLEISRVSVSWGQLLRSGTNGKIETLTTKELLGRPEFSMAGQVVNDCVRGKRVLVTGAGGTIGGELVRQLAQFGPAEITLLDHAEHDLYKIDLEMRQTHPALPVRQAICSIRDKNELRAVFEKAKPEFVFHSAALKHVPIVEENPCAGVHTNVIGTRNVADLVCEFDVKAMVQVSTDKAVNPVGVMGASKRVGEIYCQALDLCGVDDPDAPRFITVRFGNVLGSSGSIVPLFKQQLEKGGPLTVTHPDITRYFMTVREAVQLILQSSAQALKKNTARGNIYVLDMGEPVRIYDLAAQMIRLAGYEPDVDVNIDIVGLRPGEKLYEELFDTCEEQAESQIPGIFEARSRAIPLPLMSQAIARLERLIQDGDDAEIRRVLHNLVRIPSGTADEKLPFGDFGELMADYARGNFAVVSSKAPNASSIG</sequence>
<dbReference type="RefSeq" id="WP_053833496.1">
    <property type="nucleotide sequence ID" value="NZ_CP011452.2"/>
</dbReference>
<dbReference type="CDD" id="cd05237">
    <property type="entry name" value="UDP_invert_4-6DH_SDR_e"/>
    <property type="match status" value="1"/>
</dbReference>
<name>A0A0F7KTC4_9SPHN</name>
<evidence type="ECO:0000313" key="2">
    <source>
        <dbReference type="EMBL" id="AKH42854.1"/>
    </source>
</evidence>
<dbReference type="InterPro" id="IPR003869">
    <property type="entry name" value="Polysac_CapD-like"/>
</dbReference>
<dbReference type="AlphaFoldDB" id="A0A0F7KTC4"/>
<dbReference type="InterPro" id="IPR051203">
    <property type="entry name" value="Polysaccharide_Synthase-Rel"/>
</dbReference>
<dbReference type="PANTHER" id="PTHR43318">
    <property type="entry name" value="UDP-N-ACETYLGLUCOSAMINE 4,6-DEHYDRATASE"/>
    <property type="match status" value="1"/>
</dbReference>
<dbReference type="EC" id="4.2.1.135" evidence="2"/>
<dbReference type="EMBL" id="CP011452">
    <property type="protein sequence ID" value="AKH42854.1"/>
    <property type="molecule type" value="Genomic_DNA"/>
</dbReference>
<comment type="similarity">
    <text evidence="1">Belongs to the polysaccharide synthase family.</text>
</comment>
<dbReference type="PATRIC" id="fig|1267766.3.peg.1837"/>
<evidence type="ECO:0000313" key="3">
    <source>
        <dbReference type="Proteomes" id="UP000034392"/>
    </source>
</evidence>
<dbReference type="InterPro" id="IPR036291">
    <property type="entry name" value="NAD(P)-bd_dom_sf"/>
</dbReference>
<dbReference type="Gene3D" id="3.40.50.720">
    <property type="entry name" value="NAD(P)-binding Rossmann-like Domain"/>
    <property type="match status" value="1"/>
</dbReference>
<keyword evidence="2" id="KW-0456">Lyase</keyword>